<proteinExistence type="predicted"/>
<evidence type="ECO:0000313" key="3">
    <source>
        <dbReference type="Proteomes" id="UP001158576"/>
    </source>
</evidence>
<protein>
    <submittedName>
        <fullName evidence="2">Oidioi.mRNA.OKI2018_I69.XSR.g13992.t1.cds</fullName>
    </submittedName>
</protein>
<feature type="compositionally biased region" description="Basic and acidic residues" evidence="1">
    <location>
        <begin position="188"/>
        <end position="204"/>
    </location>
</feature>
<feature type="compositionally biased region" description="Basic residues" evidence="1">
    <location>
        <begin position="205"/>
        <end position="215"/>
    </location>
</feature>
<reference evidence="2 3" key="1">
    <citation type="submission" date="2021-04" db="EMBL/GenBank/DDBJ databases">
        <authorList>
            <person name="Bliznina A."/>
        </authorList>
    </citation>
    <scope>NUCLEOTIDE SEQUENCE [LARGE SCALE GENOMIC DNA]</scope>
</reference>
<evidence type="ECO:0000256" key="1">
    <source>
        <dbReference type="SAM" id="MobiDB-lite"/>
    </source>
</evidence>
<dbReference type="EMBL" id="OU015569">
    <property type="protein sequence ID" value="CAG5095019.1"/>
    <property type="molecule type" value="Genomic_DNA"/>
</dbReference>
<keyword evidence="3" id="KW-1185">Reference proteome</keyword>
<name>A0ABN7S8J9_OIKDI</name>
<evidence type="ECO:0000313" key="2">
    <source>
        <dbReference type="EMBL" id="CAG5095019.1"/>
    </source>
</evidence>
<sequence>MSTQYLKLDGYKDYPRFQIKFVKRGSDYYDFELSCKCKIQVPDIRIRDRFCMGTLMDDIYCVFMDTIAAVYKGTLVTKEESLWNDPDFRPARHLFCSKDKKLTDHVGTFIKRRRRMLIKKQGPVEGRNCSCCLFGNDHMQAKMHTHLFMNTVFEPTPQSSPDRSNEFKRLPKSVKKVVLCAPKLDTPEEKKVEDTAINKDQQVKREKKFVKKKPNQGKAPNNIRKTKKPPRL</sequence>
<accession>A0ABN7S8J9</accession>
<organism evidence="2 3">
    <name type="scientific">Oikopleura dioica</name>
    <name type="common">Tunicate</name>
    <dbReference type="NCBI Taxonomy" id="34765"/>
    <lineage>
        <taxon>Eukaryota</taxon>
        <taxon>Metazoa</taxon>
        <taxon>Chordata</taxon>
        <taxon>Tunicata</taxon>
        <taxon>Appendicularia</taxon>
        <taxon>Copelata</taxon>
        <taxon>Oikopleuridae</taxon>
        <taxon>Oikopleura</taxon>
    </lineage>
</organism>
<dbReference type="Proteomes" id="UP001158576">
    <property type="component" value="Chromosome XSR"/>
</dbReference>
<feature type="region of interest" description="Disordered" evidence="1">
    <location>
        <begin position="188"/>
        <end position="232"/>
    </location>
</feature>
<gene>
    <name evidence="2" type="ORF">OKIOD_LOCUS5550</name>
</gene>